<dbReference type="Gramene" id="PAN12675">
    <property type="protein sequence ID" value="PAN12675"/>
    <property type="gene ID" value="PAHAL_2G334600"/>
</dbReference>
<gene>
    <name evidence="2" type="ORF">PAHAL_2G334600</name>
</gene>
<proteinExistence type="predicted"/>
<name>A0A2S3H004_9POAL</name>
<feature type="compositionally biased region" description="Low complexity" evidence="1">
    <location>
        <begin position="139"/>
        <end position="187"/>
    </location>
</feature>
<feature type="region of interest" description="Disordered" evidence="1">
    <location>
        <begin position="1"/>
        <end position="75"/>
    </location>
</feature>
<evidence type="ECO:0000256" key="1">
    <source>
        <dbReference type="SAM" id="MobiDB-lite"/>
    </source>
</evidence>
<feature type="region of interest" description="Disordered" evidence="1">
    <location>
        <begin position="139"/>
        <end position="193"/>
    </location>
</feature>
<dbReference type="Proteomes" id="UP000243499">
    <property type="component" value="Chromosome 2"/>
</dbReference>
<accession>A0A2S3H004</accession>
<dbReference type="EMBL" id="CM008047">
    <property type="protein sequence ID" value="PAN12675.2"/>
    <property type="molecule type" value="Genomic_DNA"/>
</dbReference>
<evidence type="ECO:0000313" key="2">
    <source>
        <dbReference type="EMBL" id="PAN12675.2"/>
    </source>
</evidence>
<reference evidence="2" key="1">
    <citation type="submission" date="2018-04" db="EMBL/GenBank/DDBJ databases">
        <title>WGS assembly of Panicum hallii.</title>
        <authorList>
            <person name="Lovell J."/>
            <person name="Jenkins J."/>
            <person name="Lowry D."/>
            <person name="Mamidi S."/>
            <person name="Sreedasyam A."/>
            <person name="Weng X."/>
            <person name="Barry K."/>
            <person name="Bonette J."/>
            <person name="Campitelli B."/>
            <person name="Daum C."/>
            <person name="Gordon S."/>
            <person name="Gould B."/>
            <person name="Lipzen A."/>
            <person name="Macqueen A."/>
            <person name="Palacio-Mejia J."/>
            <person name="Plott C."/>
            <person name="Shakirov E."/>
            <person name="Shu S."/>
            <person name="Yoshinaga Y."/>
            <person name="Zane M."/>
            <person name="Rokhsar D."/>
            <person name="Grimwood J."/>
            <person name="Schmutz J."/>
            <person name="Juenger T."/>
        </authorList>
    </citation>
    <scope>NUCLEOTIDE SEQUENCE [LARGE SCALE GENOMIC DNA]</scope>
    <source>
        <strain evidence="2">FIL2</strain>
    </source>
</reference>
<protein>
    <submittedName>
        <fullName evidence="2">Uncharacterized protein</fullName>
    </submittedName>
</protein>
<sequence>MSAGSLCRATPSCRRSSRSCSTARAPTRASPLRGPRRCCSAAPGEGAPARVGLDGGRVRGAHRGGAPGGDRGAGRLPGRVGAAHGGRVPEPLAVPGHPLHRRLPRVAGVPRAVPARRPAAAARGRACCRCPSPRRPRWPRCAGGACTRTSSRWTPGTTSTRRGRTSTWPGPCSDPAASCSATTTSPSRAGAAR</sequence>
<dbReference type="AlphaFoldDB" id="A0A2S3H004"/>
<organism evidence="2">
    <name type="scientific">Panicum hallii</name>
    <dbReference type="NCBI Taxonomy" id="206008"/>
    <lineage>
        <taxon>Eukaryota</taxon>
        <taxon>Viridiplantae</taxon>
        <taxon>Streptophyta</taxon>
        <taxon>Embryophyta</taxon>
        <taxon>Tracheophyta</taxon>
        <taxon>Spermatophyta</taxon>
        <taxon>Magnoliopsida</taxon>
        <taxon>Liliopsida</taxon>
        <taxon>Poales</taxon>
        <taxon>Poaceae</taxon>
        <taxon>PACMAD clade</taxon>
        <taxon>Panicoideae</taxon>
        <taxon>Panicodae</taxon>
        <taxon>Paniceae</taxon>
        <taxon>Panicinae</taxon>
        <taxon>Panicum</taxon>
        <taxon>Panicum sect. Panicum</taxon>
    </lineage>
</organism>
<feature type="compositionally biased region" description="Low complexity" evidence="1">
    <location>
        <begin position="7"/>
        <end position="30"/>
    </location>
</feature>